<dbReference type="Gene3D" id="6.10.280.180">
    <property type="entry name" value="Plasmodium RESA, N-terminal helical domain"/>
    <property type="match status" value="1"/>
</dbReference>
<dbReference type="Proteomes" id="UP000078597">
    <property type="component" value="Unassembled WGS sequence"/>
</dbReference>
<gene>
    <name evidence="4" type="primary">PmUG01_02011800</name>
    <name evidence="3" type="ORF">PMALA_054930</name>
    <name evidence="4" type="ORF">PMUG01_02011800</name>
</gene>
<keyword evidence="1" id="KW-1133">Transmembrane helix</keyword>
<dbReference type="AlphaFoldDB" id="A0A1A8WXG2"/>
<keyword evidence="1" id="KW-0812">Transmembrane</keyword>
<dbReference type="KEGG" id="pmal:PMUG01_02011800"/>
<reference evidence="4 6" key="3">
    <citation type="submission" date="2016-06" db="EMBL/GenBank/DDBJ databases">
        <authorList>
            <consortium name="Pathogen Informatics"/>
        </authorList>
    </citation>
    <scope>NUCLEOTIDE SEQUENCE [LARGE SCALE GENOMIC DNA]</scope>
</reference>
<dbReference type="GeneID" id="39866522"/>
<evidence type="ECO:0000313" key="4">
    <source>
        <dbReference type="EMBL" id="SBT87073.1"/>
    </source>
</evidence>
<reference evidence="5" key="1">
    <citation type="submission" date="2016-05" db="EMBL/GenBank/DDBJ databases">
        <authorList>
            <person name="Naeem Raeece"/>
        </authorList>
    </citation>
    <scope>NUCLEOTIDE SEQUENCE [LARGE SCALE GENOMIC DNA]</scope>
</reference>
<dbReference type="InterPro" id="IPR019111">
    <property type="entry name" value="PRESA_N"/>
</dbReference>
<keyword evidence="6" id="KW-1185">Reference proteome</keyword>
<evidence type="ECO:0000313" key="3">
    <source>
        <dbReference type="EMBL" id="SBS96572.1"/>
    </source>
</evidence>
<dbReference type="Proteomes" id="UP000219813">
    <property type="component" value="Chromosome 2"/>
</dbReference>
<dbReference type="RefSeq" id="XP_028860131.1">
    <property type="nucleotide sequence ID" value="XM_029008587.1"/>
</dbReference>
<dbReference type="VEuPathDB" id="PlasmoDB:PmUG01_02011800"/>
<protein>
    <recommendedName>
        <fullName evidence="2">Plasmodium RESA N-terminal domain-containing protein</fullName>
    </recommendedName>
</protein>
<keyword evidence="1" id="KW-0472">Membrane</keyword>
<organism evidence="3 5">
    <name type="scientific">Plasmodium malariae</name>
    <dbReference type="NCBI Taxonomy" id="5858"/>
    <lineage>
        <taxon>Eukaryota</taxon>
        <taxon>Sar</taxon>
        <taxon>Alveolata</taxon>
        <taxon>Apicomplexa</taxon>
        <taxon>Aconoidasida</taxon>
        <taxon>Haemosporida</taxon>
        <taxon>Plasmodiidae</taxon>
        <taxon>Plasmodium</taxon>
        <taxon>Plasmodium (Plasmodium)</taxon>
    </lineage>
</organism>
<evidence type="ECO:0000256" key="1">
    <source>
        <dbReference type="SAM" id="Phobius"/>
    </source>
</evidence>
<sequence length="277" mass="32501">MARCSESTAVQPPRSSLNCKAVCKHVVTNTPGCNQTNSNENINLTKYILRNKKIFIISMCTLLCIALLNMFIPKNDEVLNLQLNRRRYSRSLAGEMETHSLMSSNLVRDSYAVDENENDNLCFLTHDEVESFINGSDVYIFLTDDIKDKIKDAVNSKTKKNVFSNIFYGLCELHNKKYIKVADLMYQKVMMLSNNLNIPKKEQLKCWYFVYDVLIKKLFRFDNDNRSAFKGFMRKKPSNEEFTKFIKERLYLFNEFSRDTIFMAFNKLQEQFEKFVS</sequence>
<dbReference type="Pfam" id="PF09687">
    <property type="entry name" value="PRESAN"/>
    <property type="match status" value="1"/>
</dbReference>
<evidence type="ECO:0000313" key="6">
    <source>
        <dbReference type="Proteomes" id="UP000219813"/>
    </source>
</evidence>
<dbReference type="InterPro" id="IPR044885">
    <property type="entry name" value="PRESA_N_sf"/>
</dbReference>
<name>A0A1A8WXG2_PLAMA</name>
<reference evidence="3" key="2">
    <citation type="submission" date="2016-05" db="EMBL/GenBank/DDBJ databases">
        <authorList>
            <person name="Lavstsen T."/>
            <person name="Jespersen J.S."/>
        </authorList>
    </citation>
    <scope>NUCLEOTIDE SEQUENCE [LARGE SCALE GENOMIC DNA]</scope>
</reference>
<dbReference type="EMBL" id="FLQW01004132">
    <property type="protein sequence ID" value="SBS96572.1"/>
    <property type="molecule type" value="Genomic_DNA"/>
</dbReference>
<feature type="transmembrane region" description="Helical" evidence="1">
    <location>
        <begin position="54"/>
        <end position="72"/>
    </location>
</feature>
<feature type="domain" description="Plasmodium RESA N-terminal" evidence="2">
    <location>
        <begin position="144"/>
        <end position="259"/>
    </location>
</feature>
<evidence type="ECO:0000259" key="2">
    <source>
        <dbReference type="Pfam" id="PF09687"/>
    </source>
</evidence>
<evidence type="ECO:0000313" key="5">
    <source>
        <dbReference type="Proteomes" id="UP000078597"/>
    </source>
</evidence>
<dbReference type="EMBL" id="LT594623">
    <property type="protein sequence ID" value="SBT87073.1"/>
    <property type="molecule type" value="Genomic_DNA"/>
</dbReference>
<accession>A0A1A8WXG2</accession>
<proteinExistence type="predicted"/>